<comment type="caution">
    <text evidence="1">The sequence shown here is derived from an EMBL/GenBank/DDBJ whole genome shotgun (WGS) entry which is preliminary data.</text>
</comment>
<dbReference type="EMBL" id="JAFBIL020000007">
    <property type="protein sequence ID" value="MBZ2209264.1"/>
    <property type="molecule type" value="Genomic_DNA"/>
</dbReference>
<name>A0ABS7STK0_9BURK</name>
<sequence length="139" mass="14736">MPVSAQLLSDITGPLRAASAAETANEATIIWQRLACKFVPLIGPSSVQMIVGRSLDACQDHYPWLGRGSDPALCAPPYDGLRAAFKSADRDAVLAATTAMLATYANQLDTLIGARLAEQFLRATFPAPADATDTRSKSE</sequence>
<dbReference type="Proteomes" id="UP000809349">
    <property type="component" value="Unassembled WGS sequence"/>
</dbReference>
<keyword evidence="2" id="KW-1185">Reference proteome</keyword>
<gene>
    <name evidence="1" type="ORF">I4X03_018495</name>
</gene>
<accession>A0ABS7STK0</accession>
<proteinExistence type="predicted"/>
<dbReference type="RefSeq" id="WP_223469732.1">
    <property type="nucleotide sequence ID" value="NZ_JAFBIL020000007.1"/>
</dbReference>
<evidence type="ECO:0000313" key="2">
    <source>
        <dbReference type="Proteomes" id="UP000809349"/>
    </source>
</evidence>
<organism evidence="1 2">
    <name type="scientific">Massilia soli</name>
    <dbReference type="NCBI Taxonomy" id="2792854"/>
    <lineage>
        <taxon>Bacteria</taxon>
        <taxon>Pseudomonadati</taxon>
        <taxon>Pseudomonadota</taxon>
        <taxon>Betaproteobacteria</taxon>
        <taxon>Burkholderiales</taxon>
        <taxon>Oxalobacteraceae</taxon>
        <taxon>Telluria group</taxon>
        <taxon>Massilia</taxon>
    </lineage>
</organism>
<protein>
    <submittedName>
        <fullName evidence="1">Uncharacterized protein</fullName>
    </submittedName>
</protein>
<reference evidence="1 2" key="1">
    <citation type="submission" date="2021-08" db="EMBL/GenBank/DDBJ databases">
        <title>Massilia sp. R798.</title>
        <authorList>
            <person name="Baek J.H."/>
            <person name="Jung H.S."/>
            <person name="Kim K.R."/>
            <person name="Jeon C.O."/>
        </authorList>
    </citation>
    <scope>NUCLEOTIDE SEQUENCE [LARGE SCALE GENOMIC DNA]</scope>
    <source>
        <strain evidence="1 2">R798</strain>
    </source>
</reference>
<evidence type="ECO:0000313" key="1">
    <source>
        <dbReference type="EMBL" id="MBZ2209264.1"/>
    </source>
</evidence>